<proteinExistence type="predicted"/>
<dbReference type="AlphaFoldDB" id="A0A523USU7"/>
<protein>
    <submittedName>
        <fullName evidence="2">T9SS type A sorting domain-containing protein</fullName>
    </submittedName>
</protein>
<dbReference type="Gene3D" id="2.120.10.70">
    <property type="entry name" value="Fucose-specific lectin"/>
    <property type="match status" value="1"/>
</dbReference>
<dbReference type="InterPro" id="IPR026444">
    <property type="entry name" value="Secre_tail"/>
</dbReference>
<evidence type="ECO:0000313" key="2">
    <source>
        <dbReference type="EMBL" id="TET45469.1"/>
    </source>
</evidence>
<dbReference type="InterPro" id="IPR025965">
    <property type="entry name" value="FlgD/Vpr_Ig-like"/>
</dbReference>
<evidence type="ECO:0000259" key="1">
    <source>
        <dbReference type="Pfam" id="PF13860"/>
    </source>
</evidence>
<organism evidence="2 3">
    <name type="scientific">candidate division TA06 bacterium</name>
    <dbReference type="NCBI Taxonomy" id="2250710"/>
    <lineage>
        <taxon>Bacteria</taxon>
        <taxon>Bacteria division TA06</taxon>
    </lineage>
</organism>
<comment type="caution">
    <text evidence="2">The sequence shown here is derived from an EMBL/GenBank/DDBJ whole genome shotgun (WGS) entry which is preliminary data.</text>
</comment>
<name>A0A523USU7_UNCT6</name>
<dbReference type="Proteomes" id="UP000315525">
    <property type="component" value="Unassembled WGS sequence"/>
</dbReference>
<feature type="non-terminal residue" evidence="2">
    <location>
        <position position="1"/>
    </location>
</feature>
<evidence type="ECO:0000313" key="3">
    <source>
        <dbReference type="Proteomes" id="UP000315525"/>
    </source>
</evidence>
<dbReference type="SUPFAM" id="SSF89372">
    <property type="entry name" value="Fucose-specific lectin"/>
    <property type="match status" value="1"/>
</dbReference>
<dbReference type="Pfam" id="PF13860">
    <property type="entry name" value="FlgD_ig"/>
    <property type="match status" value="1"/>
</dbReference>
<dbReference type="EMBL" id="SOJN01000081">
    <property type="protein sequence ID" value="TET45469.1"/>
    <property type="molecule type" value="Genomic_DNA"/>
</dbReference>
<reference evidence="2 3" key="1">
    <citation type="submission" date="2019-03" db="EMBL/GenBank/DDBJ databases">
        <title>Metabolic potential of uncultured bacteria and archaea associated with petroleum seepage in deep-sea sediments.</title>
        <authorList>
            <person name="Dong X."/>
            <person name="Hubert C."/>
        </authorList>
    </citation>
    <scope>NUCLEOTIDE SEQUENCE [LARGE SCALE GENOMIC DNA]</scope>
    <source>
        <strain evidence="2">E44_bin18</strain>
    </source>
</reference>
<dbReference type="NCBIfam" id="TIGR04183">
    <property type="entry name" value="Por_Secre_tail"/>
    <property type="match status" value="1"/>
</dbReference>
<gene>
    <name evidence="2" type="ORF">E3J62_07510</name>
</gene>
<dbReference type="Gene3D" id="2.60.40.4070">
    <property type="match status" value="1"/>
</dbReference>
<feature type="domain" description="FlgD/Vpr Ig-like" evidence="1">
    <location>
        <begin position="234"/>
        <end position="293"/>
    </location>
</feature>
<sequence>KYAFFTGSDWVVETVDSPGPVGMYCSMALQSGTTAYVSYMDGSSFDVKLAWQSGGGWEFEKVDTLGELGFYTSIAIGSDGYPQIAYHGTDFSGVRVARWNGSSWAIETIDATAQVEGQKGIAVDSYGYAHVTYHDENQDALKHAYWNGSAWNTELVDDAGTGTGYYNSLAIDNGNNLHIAYAHAQYDDSVYLYSELKYAKRDPTTGVETELAGKRFQYRLFQNSPNPFSQWTGIRFQLAQPGAVSIKIYDIAGRQVKVLTSGKAKAGPHEVAWDGTDAAGRTLPSGVYFTQMKSGEFLSTRKVLLIR</sequence>
<accession>A0A523USU7</accession>